<dbReference type="AlphaFoldDB" id="A0A5N6D1C3"/>
<feature type="transmembrane region" description="Helical" evidence="1">
    <location>
        <begin position="30"/>
        <end position="51"/>
    </location>
</feature>
<evidence type="ECO:0000256" key="1">
    <source>
        <dbReference type="SAM" id="Phobius"/>
    </source>
</evidence>
<sequence length="85" mass="9098">MTLLTARQQQTSSLYTIGASTGMVKPEGPILLQYGSAIFLTLFYLAGPTVGKSIMMGLRKKIASGQIFRLAALHTSAIQPIRATV</sequence>
<dbReference type="EMBL" id="ML735099">
    <property type="protein sequence ID" value="KAB8199066.1"/>
    <property type="molecule type" value="Genomic_DNA"/>
</dbReference>
<keyword evidence="1" id="KW-0812">Transmembrane</keyword>
<evidence type="ECO:0000313" key="2">
    <source>
        <dbReference type="EMBL" id="KAB8199066.1"/>
    </source>
</evidence>
<gene>
    <name evidence="2" type="ORF">BDV34DRAFT_218357</name>
</gene>
<accession>A0A5N6D1C3</accession>
<reference evidence="2 3" key="1">
    <citation type="submission" date="2019-04" db="EMBL/GenBank/DDBJ databases">
        <title>Fungal friends and foes A comparative genomics study of 23 Aspergillus species from section Flavi.</title>
        <authorList>
            <consortium name="DOE Joint Genome Institute"/>
            <person name="Kjaerbolling I."/>
            <person name="Vesth T.C."/>
            <person name="Frisvad J.C."/>
            <person name="Nybo J.L."/>
            <person name="Theobald S."/>
            <person name="Kildgaard S."/>
            <person name="Petersen T.I."/>
            <person name="Kuo A."/>
            <person name="Sato A."/>
            <person name="Lyhne E.K."/>
            <person name="Kogle M.E."/>
            <person name="Wiebenga A."/>
            <person name="Kun R.S."/>
            <person name="Lubbers R.J."/>
            <person name="Makela M.R."/>
            <person name="Barry K."/>
            <person name="Chovatia M."/>
            <person name="Clum A."/>
            <person name="Daum C."/>
            <person name="Haridas S."/>
            <person name="He G."/>
            <person name="LaButti K."/>
            <person name="Lipzen A."/>
            <person name="Mondo S."/>
            <person name="Pangilinan J."/>
            <person name="Riley R."/>
            <person name="Salamov A."/>
            <person name="Simmons B.A."/>
            <person name="Magnuson J.K."/>
            <person name="Henrissat B."/>
            <person name="Mortensen U.H."/>
            <person name="Larsen T.O."/>
            <person name="De vries R.P."/>
            <person name="Grigoriev I.V."/>
            <person name="Machida M."/>
            <person name="Baker S.E."/>
            <person name="Andersen M.R."/>
        </authorList>
    </citation>
    <scope>NUCLEOTIDE SEQUENCE [LARGE SCALE GENOMIC DNA]</scope>
    <source>
        <strain evidence="2 3">CBS 117618</strain>
    </source>
</reference>
<name>A0A5N6D1C3_ASPPA</name>
<organism evidence="2 3">
    <name type="scientific">Aspergillus parasiticus</name>
    <dbReference type="NCBI Taxonomy" id="5067"/>
    <lineage>
        <taxon>Eukaryota</taxon>
        <taxon>Fungi</taxon>
        <taxon>Dikarya</taxon>
        <taxon>Ascomycota</taxon>
        <taxon>Pezizomycotina</taxon>
        <taxon>Eurotiomycetes</taxon>
        <taxon>Eurotiomycetidae</taxon>
        <taxon>Eurotiales</taxon>
        <taxon>Aspergillaceae</taxon>
        <taxon>Aspergillus</taxon>
        <taxon>Aspergillus subgen. Circumdati</taxon>
    </lineage>
</organism>
<dbReference type="Proteomes" id="UP000326532">
    <property type="component" value="Unassembled WGS sequence"/>
</dbReference>
<protein>
    <submittedName>
        <fullName evidence="2">Uncharacterized protein</fullName>
    </submittedName>
</protein>
<keyword evidence="1" id="KW-0472">Membrane</keyword>
<keyword evidence="1" id="KW-1133">Transmembrane helix</keyword>
<proteinExistence type="predicted"/>
<evidence type="ECO:0000313" key="3">
    <source>
        <dbReference type="Proteomes" id="UP000326532"/>
    </source>
</evidence>
<keyword evidence="3" id="KW-1185">Reference proteome</keyword>
<dbReference type="VEuPathDB" id="FungiDB:BDV34DRAFT_218357"/>